<protein>
    <submittedName>
        <fullName evidence="1">Uncharacterized protein</fullName>
    </submittedName>
</protein>
<keyword evidence="2" id="KW-1185">Reference proteome</keyword>
<dbReference type="EMBL" id="JACHGK010000001">
    <property type="protein sequence ID" value="MBB6443455.1"/>
    <property type="molecule type" value="Genomic_DNA"/>
</dbReference>
<evidence type="ECO:0000313" key="1">
    <source>
        <dbReference type="EMBL" id="MBB6443455.1"/>
    </source>
</evidence>
<accession>A0A7X0LTI9</accession>
<comment type="caution">
    <text evidence="1">The sequence shown here is derived from an EMBL/GenBank/DDBJ whole genome shotgun (WGS) entry which is preliminary data.</text>
</comment>
<name>A0A7X0LTI9_9BACI</name>
<gene>
    <name evidence="1" type="ORF">HNR53_000043</name>
</gene>
<dbReference type="AlphaFoldDB" id="A0A7X0LTI9"/>
<reference evidence="1 2" key="1">
    <citation type="submission" date="2020-08" db="EMBL/GenBank/DDBJ databases">
        <title>Genomic Encyclopedia of Type Strains, Phase IV (KMG-IV): sequencing the most valuable type-strain genomes for metagenomic binning, comparative biology and taxonomic classification.</title>
        <authorList>
            <person name="Goeker M."/>
        </authorList>
    </citation>
    <scope>NUCLEOTIDE SEQUENCE [LARGE SCALE GENOMIC DNA]</scope>
    <source>
        <strain evidence="1 2">DSM 5391</strain>
    </source>
</reference>
<dbReference type="Proteomes" id="UP000531594">
    <property type="component" value="Unassembled WGS sequence"/>
</dbReference>
<proteinExistence type="predicted"/>
<sequence length="55" mass="6277">MKEKDSRFEGRDDLFMDVDRMINEGLAGGMVYSAADNTNIEEARDLIRETPPNQN</sequence>
<dbReference type="RefSeq" id="WP_184521365.1">
    <property type="nucleotide sequence ID" value="NZ_JACHGK010000001.1"/>
</dbReference>
<organism evidence="1 2">
    <name type="scientific">Bacillus benzoevorans</name>
    <dbReference type="NCBI Taxonomy" id="1456"/>
    <lineage>
        <taxon>Bacteria</taxon>
        <taxon>Bacillati</taxon>
        <taxon>Bacillota</taxon>
        <taxon>Bacilli</taxon>
        <taxon>Bacillales</taxon>
        <taxon>Bacillaceae</taxon>
        <taxon>Bacillus</taxon>
    </lineage>
</organism>
<evidence type="ECO:0000313" key="2">
    <source>
        <dbReference type="Proteomes" id="UP000531594"/>
    </source>
</evidence>